<reference evidence="4" key="1">
    <citation type="submission" date="2022-11" db="UniProtKB">
        <authorList>
            <consortium name="WormBaseParasite"/>
        </authorList>
    </citation>
    <scope>IDENTIFICATION</scope>
</reference>
<evidence type="ECO:0000256" key="1">
    <source>
        <dbReference type="ARBA" id="ARBA00022729"/>
    </source>
</evidence>
<keyword evidence="1 2" id="KW-0732">Signal</keyword>
<feature type="signal peptide" evidence="2">
    <location>
        <begin position="1"/>
        <end position="17"/>
    </location>
</feature>
<evidence type="ECO:0000256" key="2">
    <source>
        <dbReference type="SAM" id="SignalP"/>
    </source>
</evidence>
<dbReference type="WBParaSite" id="PgB01_g198_t01">
    <property type="protein sequence ID" value="PgB01_g198_t01"/>
    <property type="gene ID" value="PgB01_g198"/>
</dbReference>
<proteinExistence type="predicted"/>
<sequence>MNAMFVVFVVLFTLCNSQRIHLDLLRHQSCPWNRETSSWNRKLLFEGGQRGQGAQLIEDPEMPSCYSIKGRAAVFEPIIDDLTIYITISTTADKNVPPEPCLDADPNSGCGGVGSCAYCRPCESLNLRDNPIGAELLVDGHSIGCEVLKPARYDNVMLRFCLPDLPTLLRWQHISERTFQAILSTRTKNQNEPAKISIFATVYFFDRNIRPLLSSQRKLEQRLKEVRGVRAEENLDSQTYWNLPFNQLILQQRTFIGCHKLYGTVTFSENK</sequence>
<dbReference type="PANTHER" id="PTHR37976">
    <property type="entry name" value="PROTEIN CBG16927"/>
    <property type="match status" value="1"/>
</dbReference>
<organism evidence="3 4">
    <name type="scientific">Parascaris univalens</name>
    <name type="common">Nematode worm</name>
    <dbReference type="NCBI Taxonomy" id="6257"/>
    <lineage>
        <taxon>Eukaryota</taxon>
        <taxon>Metazoa</taxon>
        <taxon>Ecdysozoa</taxon>
        <taxon>Nematoda</taxon>
        <taxon>Chromadorea</taxon>
        <taxon>Rhabditida</taxon>
        <taxon>Spirurina</taxon>
        <taxon>Ascaridomorpha</taxon>
        <taxon>Ascaridoidea</taxon>
        <taxon>Ascarididae</taxon>
        <taxon>Parascaris</taxon>
    </lineage>
</organism>
<dbReference type="InterPro" id="IPR036846">
    <property type="entry name" value="GM2-AP_sf"/>
</dbReference>
<evidence type="ECO:0000313" key="3">
    <source>
        <dbReference type="Proteomes" id="UP000887569"/>
    </source>
</evidence>
<dbReference type="SUPFAM" id="SSF63707">
    <property type="entry name" value="Ganglioside M2 (gm2) activator"/>
    <property type="match status" value="1"/>
</dbReference>
<feature type="chain" id="PRO_5038054725" evidence="2">
    <location>
        <begin position="18"/>
        <end position="271"/>
    </location>
</feature>
<keyword evidence="3" id="KW-1185">Reference proteome</keyword>
<evidence type="ECO:0000313" key="4">
    <source>
        <dbReference type="WBParaSite" id="PgB01_g198_t01"/>
    </source>
</evidence>
<dbReference type="Proteomes" id="UP000887569">
    <property type="component" value="Unplaced"/>
</dbReference>
<name>A0A914ZD62_PARUN</name>
<dbReference type="PANTHER" id="PTHR37976:SF1">
    <property type="entry name" value="PROTEIN CBG16926"/>
    <property type="match status" value="1"/>
</dbReference>
<dbReference type="AlphaFoldDB" id="A0A914ZD62"/>
<protein>
    <submittedName>
        <fullName evidence="4">Uncharacterized protein</fullName>
    </submittedName>
</protein>
<accession>A0A914ZD62</accession>